<organism evidence="3 4">
    <name type="scientific">Limulus polyphemus</name>
    <name type="common">Atlantic horseshoe crab</name>
    <dbReference type="NCBI Taxonomy" id="6850"/>
    <lineage>
        <taxon>Eukaryota</taxon>
        <taxon>Metazoa</taxon>
        <taxon>Ecdysozoa</taxon>
        <taxon>Arthropoda</taxon>
        <taxon>Chelicerata</taxon>
        <taxon>Merostomata</taxon>
        <taxon>Xiphosura</taxon>
        <taxon>Limulidae</taxon>
        <taxon>Limulus</taxon>
    </lineage>
</organism>
<protein>
    <submittedName>
        <fullName evidence="4">Uncharacterized protein LOC106462707 isoform X1</fullName>
    </submittedName>
</protein>
<sequence length="881" mass="99452">MRHHKNFMPSDHTLPSHNTLGHFAGFHDNSDKLTMRTLKSGISHRIPSPDSACEQDWTSTAPESILSERKSTTDDSNSDISDSGNLMAINSTSYKGKLLSNMQHNTEKPGFNSGFHPQDSDGDSGIVAVGWRKDRVGSICSTEIDDGQHQFQKNRSQSRPTSLSTMHSISLKDLSNTRVRFHEDLYLTEHNIRRSCRKLLETFYAQKCGATKFGHSNSNRSSSSVETMNQLRDKSVVVGTHQHELNSVKQALTPKTVWSTFKESSNNPVDNKQNRYYQRQHLNIPPSVTRYNKNLTKDTRLPNRDIYTGLTKYDQLKNLGPRLARTNTEDNEQQSSELILARTNKINDQEKRTGLTLVRTNTKDDVQRRFHHKNSTKNLKILCTVAQNSDFDCSKTSTNSNWNPYPFKTSLFKSRSCATLPSESIRTTGFPFSESLPYQSQDQLEFSHPNHGRLVSTEKNPSFNTLVAKKKHSNCDLRGDDMIRAYARLVSVIPERLIVQEETIATDVESKAKKNLTTDSRSSRISEYADYAQVLSEAENSEGQTNTCFHSKNNSIPNSSAHKSSFTTGTNDDTLKKYLPTKKTSGLLVGVRPKNKTGTENNNTLISAESSLPKDQALSAIKTEEVPDYAVIDKSKKAHRPSLPRVVSNPCIINASSGAICEQQQPPVPPKKFLHSSDFVLYKSSATSGKSILERMQGFTKSARGVLQRAFSTERVYKPEKEDTVHKLRRSQSFFKGLKNRMSMRNNKRKTNNQNKKQHSISTLEALDRNREFPPDHVWGQLIQLHLDGSQEVEINKPNGKPFGFFVARGSIKNYRGVFVSRMRDYETQKLLSGLIDIGDEILEIGGINVREKDIIEVNSLMAKKNNLTLTVLPYKNRQDV</sequence>
<keyword evidence="3" id="KW-1185">Reference proteome</keyword>
<dbReference type="Gene3D" id="2.30.42.10">
    <property type="match status" value="1"/>
</dbReference>
<dbReference type="SUPFAM" id="SSF50156">
    <property type="entry name" value="PDZ domain-like"/>
    <property type="match status" value="1"/>
</dbReference>
<dbReference type="InterPro" id="IPR001478">
    <property type="entry name" value="PDZ"/>
</dbReference>
<gene>
    <name evidence="4" type="primary">LOC106462707</name>
</gene>
<evidence type="ECO:0000313" key="4">
    <source>
        <dbReference type="RefSeq" id="XP_022245738.1"/>
    </source>
</evidence>
<dbReference type="InterPro" id="IPR051741">
    <property type="entry name" value="PAR6_homolog"/>
</dbReference>
<feature type="compositionally biased region" description="Low complexity" evidence="1">
    <location>
        <begin position="74"/>
        <end position="83"/>
    </location>
</feature>
<dbReference type="PROSITE" id="PS50106">
    <property type="entry name" value="PDZ"/>
    <property type="match status" value="1"/>
</dbReference>
<dbReference type="Proteomes" id="UP000694941">
    <property type="component" value="Unplaced"/>
</dbReference>
<dbReference type="InterPro" id="IPR036034">
    <property type="entry name" value="PDZ_sf"/>
</dbReference>
<feature type="region of interest" description="Disordered" evidence="1">
    <location>
        <begin position="552"/>
        <end position="571"/>
    </location>
</feature>
<feature type="region of interest" description="Disordered" evidence="1">
    <location>
        <begin position="44"/>
        <end position="84"/>
    </location>
</feature>
<feature type="domain" description="PDZ" evidence="2">
    <location>
        <begin position="792"/>
        <end position="851"/>
    </location>
</feature>
<proteinExistence type="predicted"/>
<evidence type="ECO:0000259" key="2">
    <source>
        <dbReference type="PROSITE" id="PS50106"/>
    </source>
</evidence>
<reference evidence="4" key="1">
    <citation type="submission" date="2025-08" db="UniProtKB">
        <authorList>
            <consortium name="RefSeq"/>
        </authorList>
    </citation>
    <scope>IDENTIFICATION</scope>
    <source>
        <tissue evidence="4">Muscle</tissue>
    </source>
</reference>
<evidence type="ECO:0000256" key="1">
    <source>
        <dbReference type="SAM" id="MobiDB-lite"/>
    </source>
</evidence>
<dbReference type="GeneID" id="106462707"/>
<dbReference type="PANTHER" id="PTHR14102">
    <property type="entry name" value="PAR-6-RELATED"/>
    <property type="match status" value="1"/>
</dbReference>
<evidence type="ECO:0000313" key="3">
    <source>
        <dbReference type="Proteomes" id="UP000694941"/>
    </source>
</evidence>
<dbReference type="PANTHER" id="PTHR14102:SF11">
    <property type="entry name" value="LD29223P"/>
    <property type="match status" value="1"/>
</dbReference>
<accession>A0ABM1SQ32</accession>
<name>A0ABM1SQ32_LIMPO</name>
<dbReference type="RefSeq" id="XP_022245738.1">
    <property type="nucleotide sequence ID" value="XM_022390030.1"/>
</dbReference>